<dbReference type="InterPro" id="IPR035902">
    <property type="entry name" value="Nuc_phospho_transferase"/>
</dbReference>
<keyword evidence="4" id="KW-0328">Glycosyltransferase</keyword>
<dbReference type="PANTHER" id="PTHR43285">
    <property type="entry name" value="ANTHRANILATE PHOSPHORIBOSYLTRANSFERASE"/>
    <property type="match status" value="1"/>
</dbReference>
<dbReference type="GO" id="GO:0004048">
    <property type="term" value="F:anthranilate phosphoribosyltransferase activity"/>
    <property type="evidence" value="ECO:0007669"/>
    <property type="project" value="UniProtKB-EC"/>
</dbReference>
<feature type="non-terminal residue" evidence="10">
    <location>
        <position position="1"/>
    </location>
</feature>
<keyword evidence="5" id="KW-0808">Transferase</keyword>
<evidence type="ECO:0000256" key="4">
    <source>
        <dbReference type="ARBA" id="ARBA00022676"/>
    </source>
</evidence>
<dbReference type="EC" id="2.4.2.18" evidence="2"/>
<keyword evidence="3" id="KW-0028">Amino-acid biosynthesis</keyword>
<dbReference type="Pfam" id="PF02885">
    <property type="entry name" value="Glycos_trans_3N"/>
    <property type="match status" value="1"/>
</dbReference>
<dbReference type="GO" id="GO:0000162">
    <property type="term" value="P:L-tryptophan biosynthetic process"/>
    <property type="evidence" value="ECO:0007669"/>
    <property type="project" value="UniProtKB-KW"/>
</dbReference>
<dbReference type="Pfam" id="PF00591">
    <property type="entry name" value="Glycos_transf_3"/>
    <property type="match status" value="1"/>
</dbReference>
<dbReference type="AlphaFoldDB" id="A0A382D3F9"/>
<dbReference type="PANTHER" id="PTHR43285:SF2">
    <property type="entry name" value="ANTHRANILATE PHOSPHORIBOSYLTRANSFERASE"/>
    <property type="match status" value="1"/>
</dbReference>
<dbReference type="EMBL" id="UINC01037120">
    <property type="protein sequence ID" value="SVB32137.1"/>
    <property type="molecule type" value="Genomic_DNA"/>
</dbReference>
<dbReference type="FunFam" id="3.40.1030.10:FF:000002">
    <property type="entry name" value="Anthranilate phosphoribosyltransferase"/>
    <property type="match status" value="1"/>
</dbReference>
<evidence type="ECO:0000313" key="10">
    <source>
        <dbReference type="EMBL" id="SVB32137.1"/>
    </source>
</evidence>
<dbReference type="InterPro" id="IPR000312">
    <property type="entry name" value="Glycosyl_Trfase_fam3"/>
</dbReference>
<dbReference type="InterPro" id="IPR005940">
    <property type="entry name" value="Anthranilate_Pribosyl_Tfrase"/>
</dbReference>
<protein>
    <recommendedName>
        <fullName evidence="2">anthranilate phosphoribosyltransferase</fullName>
        <ecNumber evidence="2">2.4.2.18</ecNumber>
    </recommendedName>
</protein>
<dbReference type="Gene3D" id="3.40.1030.10">
    <property type="entry name" value="Nucleoside phosphorylase/phosphoribosyltransferase catalytic domain"/>
    <property type="match status" value="1"/>
</dbReference>
<evidence type="ECO:0000256" key="2">
    <source>
        <dbReference type="ARBA" id="ARBA00011948"/>
    </source>
</evidence>
<comment type="pathway">
    <text evidence="1">Amino-acid biosynthesis; L-tryptophan biosynthesis; L-tryptophan from chorismate: step 2/5.</text>
</comment>
<evidence type="ECO:0000259" key="8">
    <source>
        <dbReference type="Pfam" id="PF00591"/>
    </source>
</evidence>
<accession>A0A382D3F9</accession>
<sequence length="337" mass="35127">VIQEAIQKLVEGRSLNFEESVAAMTHIMEGNVTPAQFGAFVTALRLKGETVDEVAGMATVMREKSLHISSSYDLIDTCGTGGDDSGTFNISTAAAFVVSGLGVKVAKHGNRAMSGKTGSADVLESLGANIDLSPEAVAKCIAETGFGFMFAQGFHPSMRFAAGPRREIGIRTVFNLLGPLTNPAGANRQLIGVSDPSIGVLMGNVLARLGCEKALIVHGNDGLDEITISTTSTVWTLESGIVTKTQVSPKEFGFNESPLSTISAPDPDTSARIIRAVFEGTGGVARDIVLLNSAAALNAANYVDSFQSGIEASSESIDSGSALASLNSYVEFSKELQ</sequence>
<dbReference type="GO" id="GO:0005829">
    <property type="term" value="C:cytosol"/>
    <property type="evidence" value="ECO:0007669"/>
    <property type="project" value="TreeGrafter"/>
</dbReference>
<organism evidence="10">
    <name type="scientific">marine metagenome</name>
    <dbReference type="NCBI Taxonomy" id="408172"/>
    <lineage>
        <taxon>unclassified sequences</taxon>
        <taxon>metagenomes</taxon>
        <taxon>ecological metagenomes</taxon>
    </lineage>
</organism>
<keyword evidence="6" id="KW-0822">Tryptophan biosynthesis</keyword>
<feature type="domain" description="Glycosyl transferase family 3" evidence="8">
    <location>
        <begin position="72"/>
        <end position="323"/>
    </location>
</feature>
<dbReference type="InterPro" id="IPR036320">
    <property type="entry name" value="Glycosyl_Trfase_fam3_N_dom_sf"/>
</dbReference>
<proteinExistence type="inferred from homology"/>
<evidence type="ECO:0000259" key="9">
    <source>
        <dbReference type="Pfam" id="PF02885"/>
    </source>
</evidence>
<gene>
    <name evidence="10" type="ORF">METZ01_LOCUS184991</name>
</gene>
<evidence type="ECO:0000256" key="7">
    <source>
        <dbReference type="ARBA" id="ARBA00023141"/>
    </source>
</evidence>
<dbReference type="NCBIfam" id="TIGR01245">
    <property type="entry name" value="trpD"/>
    <property type="match status" value="1"/>
</dbReference>
<dbReference type="HAMAP" id="MF_00211">
    <property type="entry name" value="TrpD"/>
    <property type="match status" value="1"/>
</dbReference>
<reference evidence="10" key="1">
    <citation type="submission" date="2018-05" db="EMBL/GenBank/DDBJ databases">
        <authorList>
            <person name="Lanie J.A."/>
            <person name="Ng W.-L."/>
            <person name="Kazmierczak K.M."/>
            <person name="Andrzejewski T.M."/>
            <person name="Davidsen T.M."/>
            <person name="Wayne K.J."/>
            <person name="Tettelin H."/>
            <person name="Glass J.I."/>
            <person name="Rusch D."/>
            <person name="Podicherti R."/>
            <person name="Tsui H.-C.T."/>
            <person name="Winkler M.E."/>
        </authorList>
    </citation>
    <scope>NUCLEOTIDE SEQUENCE</scope>
</reference>
<keyword evidence="7" id="KW-0057">Aromatic amino acid biosynthesis</keyword>
<dbReference type="SUPFAM" id="SSF52418">
    <property type="entry name" value="Nucleoside phosphorylase/phosphoribosyltransferase catalytic domain"/>
    <property type="match status" value="1"/>
</dbReference>
<evidence type="ECO:0000256" key="5">
    <source>
        <dbReference type="ARBA" id="ARBA00022679"/>
    </source>
</evidence>
<feature type="domain" description="Glycosyl transferase family 3 N-terminal" evidence="9">
    <location>
        <begin position="3"/>
        <end position="64"/>
    </location>
</feature>
<dbReference type="InterPro" id="IPR017459">
    <property type="entry name" value="Glycosyl_Trfase_fam3_N_dom"/>
</dbReference>
<evidence type="ECO:0000256" key="1">
    <source>
        <dbReference type="ARBA" id="ARBA00004907"/>
    </source>
</evidence>
<evidence type="ECO:0000256" key="3">
    <source>
        <dbReference type="ARBA" id="ARBA00022605"/>
    </source>
</evidence>
<evidence type="ECO:0000256" key="6">
    <source>
        <dbReference type="ARBA" id="ARBA00022822"/>
    </source>
</evidence>
<name>A0A382D3F9_9ZZZZ</name>
<dbReference type="SUPFAM" id="SSF47648">
    <property type="entry name" value="Nucleoside phosphorylase/phosphoribosyltransferase N-terminal domain"/>
    <property type="match status" value="1"/>
</dbReference>
<dbReference type="Gene3D" id="1.20.970.10">
    <property type="entry name" value="Transferase, Pyrimidine Nucleoside Phosphorylase, Chain C"/>
    <property type="match status" value="1"/>
</dbReference>